<keyword evidence="2" id="KW-0489">Methyltransferase</keyword>
<dbReference type="RefSeq" id="WP_017751198.1">
    <property type="nucleotide sequence ID" value="NZ_CBXI010000044.1"/>
</dbReference>
<dbReference type="EMBL" id="CBXI010000044">
    <property type="protein sequence ID" value="CDL92859.1"/>
    <property type="molecule type" value="Genomic_DNA"/>
</dbReference>
<proteinExistence type="predicted"/>
<dbReference type="Proteomes" id="UP000019482">
    <property type="component" value="Unassembled WGS sequence"/>
</dbReference>
<name>W6NBD0_CLOTY</name>
<dbReference type="GO" id="GO:0032259">
    <property type="term" value="P:methylation"/>
    <property type="evidence" value="ECO:0007669"/>
    <property type="project" value="UniProtKB-KW"/>
</dbReference>
<comment type="caution">
    <text evidence="2">The sequence shown here is derived from an EMBL/GenBank/DDBJ whole genome shotgun (WGS) entry which is preliminary data.</text>
</comment>
<reference evidence="2 3" key="1">
    <citation type="journal article" date="2015" name="Genome Announc.">
        <title>Draft Genome Sequence of Clostridium tyrobutyricum Strain DIVETGP, Isolated from Cow's Milk for Grana Padano Production.</title>
        <authorList>
            <person name="Soggiu A."/>
            <person name="Piras C."/>
            <person name="Gaiarsa S."/>
            <person name="Sassera D."/>
            <person name="Roncada P."/>
            <person name="Bendixen E."/>
            <person name="Brasca M."/>
            <person name="Bonizzi L."/>
        </authorList>
    </citation>
    <scope>NUCLEOTIDE SEQUENCE [LARGE SCALE GENOMIC DNA]</scope>
    <source>
        <strain evidence="2 3">DIVETGP</strain>
    </source>
</reference>
<evidence type="ECO:0000259" key="1">
    <source>
        <dbReference type="Pfam" id="PF12671"/>
    </source>
</evidence>
<dbReference type="OrthoDB" id="9812429at2"/>
<dbReference type="Pfam" id="PF12671">
    <property type="entry name" value="Amidase_6"/>
    <property type="match status" value="1"/>
</dbReference>
<sequence>MNYINSTSYSRVNAVNYAFKYALEPNPNYKYFLVYSTNGGDCTNFISQCLRAGGAPIVTSGRNQWWYNNRSWSVSWSTAGSLYWYLKINDKDKLYGIKGTEVNSISMMEPGDIIFYQNANGRMQHSAIITSYYENYPLVSQHTPNVLNIPYKKDWSVKMHFLKIHL</sequence>
<protein>
    <submittedName>
        <fullName evidence="2">Methylase homolog (CspR)</fullName>
    </submittedName>
</protein>
<dbReference type="InterPro" id="IPR038765">
    <property type="entry name" value="Papain-like_cys_pep_sf"/>
</dbReference>
<organism evidence="2 3">
    <name type="scientific">Clostridium tyrobutyricum DIVETGP</name>
    <dbReference type="NCBI Taxonomy" id="1408889"/>
    <lineage>
        <taxon>Bacteria</taxon>
        <taxon>Bacillati</taxon>
        <taxon>Bacillota</taxon>
        <taxon>Clostridia</taxon>
        <taxon>Eubacteriales</taxon>
        <taxon>Clostridiaceae</taxon>
        <taxon>Clostridium</taxon>
    </lineage>
</organism>
<dbReference type="AlphaFoldDB" id="W6NBD0"/>
<dbReference type="PANTHER" id="PTHR40032">
    <property type="entry name" value="EXPORTED PROTEIN-RELATED"/>
    <property type="match status" value="1"/>
</dbReference>
<dbReference type="InterPro" id="IPR024301">
    <property type="entry name" value="Amidase_6"/>
</dbReference>
<dbReference type="SUPFAM" id="SSF54001">
    <property type="entry name" value="Cysteine proteinases"/>
    <property type="match status" value="1"/>
</dbReference>
<gene>
    <name evidence="2" type="ORF">CTDIVETGP_2929</name>
</gene>
<accession>W6NBD0</accession>
<evidence type="ECO:0000313" key="2">
    <source>
        <dbReference type="EMBL" id="CDL92859.1"/>
    </source>
</evidence>
<dbReference type="Gene3D" id="3.90.1720.10">
    <property type="entry name" value="endopeptidase domain like (from Nostoc punctiforme)"/>
    <property type="match status" value="1"/>
</dbReference>
<dbReference type="PANTHER" id="PTHR40032:SF1">
    <property type="entry name" value="EXPORTED PROTEIN"/>
    <property type="match status" value="1"/>
</dbReference>
<feature type="domain" description="Putative amidase" evidence="1">
    <location>
        <begin position="8"/>
        <end position="156"/>
    </location>
</feature>
<dbReference type="GeneID" id="29418824"/>
<keyword evidence="2" id="KW-0808">Transferase</keyword>
<keyword evidence="3" id="KW-1185">Reference proteome</keyword>
<dbReference type="GO" id="GO:0008168">
    <property type="term" value="F:methyltransferase activity"/>
    <property type="evidence" value="ECO:0007669"/>
    <property type="project" value="UniProtKB-KW"/>
</dbReference>
<evidence type="ECO:0000313" key="3">
    <source>
        <dbReference type="Proteomes" id="UP000019482"/>
    </source>
</evidence>